<reference evidence="1 2" key="2">
    <citation type="journal article" date="2021" name="Genomics">
        <title>High-quality reference genome for Clonorchis sinensis.</title>
        <authorList>
            <person name="Young N.D."/>
            <person name="Stroehlein A.J."/>
            <person name="Kinkar L."/>
            <person name="Wang T."/>
            <person name="Sohn W.M."/>
            <person name="Chang B.C.H."/>
            <person name="Kaur P."/>
            <person name="Weisz D."/>
            <person name="Dudchenko O."/>
            <person name="Aiden E.L."/>
            <person name="Korhonen P.K."/>
            <person name="Gasser R.B."/>
        </authorList>
    </citation>
    <scope>NUCLEOTIDE SEQUENCE [LARGE SCALE GENOMIC DNA]</scope>
    <source>
        <strain evidence="1">Cs-k2</strain>
    </source>
</reference>
<name>A0A3R7DA80_CLOSI</name>
<protein>
    <submittedName>
        <fullName evidence="1">Uncharacterized protein</fullName>
    </submittedName>
</protein>
<proteinExistence type="predicted"/>
<dbReference type="Proteomes" id="UP000286415">
    <property type="component" value="Unassembled WGS sequence"/>
</dbReference>
<evidence type="ECO:0000313" key="2">
    <source>
        <dbReference type="Proteomes" id="UP000286415"/>
    </source>
</evidence>
<organism evidence="1 2">
    <name type="scientific">Clonorchis sinensis</name>
    <name type="common">Chinese liver fluke</name>
    <dbReference type="NCBI Taxonomy" id="79923"/>
    <lineage>
        <taxon>Eukaryota</taxon>
        <taxon>Metazoa</taxon>
        <taxon>Spiralia</taxon>
        <taxon>Lophotrochozoa</taxon>
        <taxon>Platyhelminthes</taxon>
        <taxon>Trematoda</taxon>
        <taxon>Digenea</taxon>
        <taxon>Opisthorchiida</taxon>
        <taxon>Opisthorchiata</taxon>
        <taxon>Opisthorchiidae</taxon>
        <taxon>Clonorchis</taxon>
    </lineage>
</organism>
<reference evidence="1 2" key="1">
    <citation type="journal article" date="2018" name="Biotechnol. Adv.">
        <title>Improved genomic resources and new bioinformatic workflow for the carcinogenic parasite Clonorchis sinensis: Biotechnological implications.</title>
        <authorList>
            <person name="Wang D."/>
            <person name="Korhonen P.K."/>
            <person name="Gasser R.B."/>
            <person name="Young N.D."/>
        </authorList>
    </citation>
    <scope>NUCLEOTIDE SEQUENCE [LARGE SCALE GENOMIC DNA]</scope>
    <source>
        <strain evidence="1">Cs-k2</strain>
    </source>
</reference>
<sequence>MEVFGACALQLSDDELLLWTGTSSRGASRDVLLEVIGLGCAILRETGFFELAKGTAEAEESQCENVGIILFRMVIPLDVKHRSGGVDEARQGDRDRYYLRSKLGKKKKWDDPKSLTPATKNRKRQCPFVNALNLKARLRTASDGRCLRAIREVAGIQTHNGAL</sequence>
<gene>
    <name evidence="1" type="ORF">CSKR_112881</name>
</gene>
<dbReference type="InParanoid" id="A0A3R7DA80"/>
<comment type="caution">
    <text evidence="1">The sequence shown here is derived from an EMBL/GenBank/DDBJ whole genome shotgun (WGS) entry which is preliminary data.</text>
</comment>
<dbReference type="EMBL" id="NIRI02000076">
    <property type="protein sequence ID" value="KAG5441758.1"/>
    <property type="molecule type" value="Genomic_DNA"/>
</dbReference>
<accession>A0A3R7DA80</accession>
<dbReference type="AlphaFoldDB" id="A0A3R7DA80"/>
<evidence type="ECO:0000313" key="1">
    <source>
        <dbReference type="EMBL" id="KAG5441758.1"/>
    </source>
</evidence>
<keyword evidence="2" id="KW-1185">Reference proteome</keyword>